<feature type="non-terminal residue" evidence="3">
    <location>
        <position position="1"/>
    </location>
</feature>
<dbReference type="Pfam" id="PF10728">
    <property type="entry name" value="DUF2520"/>
    <property type="match status" value="1"/>
</dbReference>
<feature type="domain" description="Putative oxidoreductase/dehydrogenase Rossmann-like" evidence="1">
    <location>
        <begin position="12"/>
        <end position="98"/>
    </location>
</feature>
<name>T0YL04_9ZZZZ</name>
<dbReference type="Gene3D" id="3.40.50.720">
    <property type="entry name" value="NAD(P)-binding Rossmann-like Domain"/>
    <property type="match status" value="1"/>
</dbReference>
<dbReference type="InterPro" id="IPR019665">
    <property type="entry name" value="OxRdtase/DH_put_Rossmann_dom"/>
</dbReference>
<dbReference type="SUPFAM" id="SSF51735">
    <property type="entry name" value="NAD(P)-binding Rossmann-fold domains"/>
    <property type="match status" value="1"/>
</dbReference>
<gene>
    <name evidence="3" type="ORF">B1A_19429</name>
</gene>
<proteinExistence type="predicted"/>
<dbReference type="AlphaFoldDB" id="T0YL04"/>
<dbReference type="EMBL" id="AUZX01014330">
    <property type="protein sequence ID" value="EQD32582.1"/>
    <property type="molecule type" value="Genomic_DNA"/>
</dbReference>
<dbReference type="PANTHER" id="PTHR40459">
    <property type="entry name" value="CONSERVED HYPOTHETICAL ALANINE AND LEUCINE RICH PROTEIN"/>
    <property type="match status" value="1"/>
</dbReference>
<organism evidence="3">
    <name type="scientific">mine drainage metagenome</name>
    <dbReference type="NCBI Taxonomy" id="410659"/>
    <lineage>
        <taxon>unclassified sequences</taxon>
        <taxon>metagenomes</taxon>
        <taxon>ecological metagenomes</taxon>
    </lineage>
</organism>
<reference evidence="3" key="2">
    <citation type="journal article" date="2014" name="ISME J.">
        <title>Microbial stratification in low pH oxic and suboxic macroscopic growths along an acid mine drainage.</title>
        <authorList>
            <person name="Mendez-Garcia C."/>
            <person name="Mesa V."/>
            <person name="Sprenger R.R."/>
            <person name="Richter M."/>
            <person name="Diez M.S."/>
            <person name="Solano J."/>
            <person name="Bargiela R."/>
            <person name="Golyshina O.V."/>
            <person name="Manteca A."/>
            <person name="Ramos J.L."/>
            <person name="Gallego J.R."/>
            <person name="Llorente I."/>
            <person name="Martins Dos Santos V.A."/>
            <person name="Jensen O.N."/>
            <person name="Pelaez A.I."/>
            <person name="Sanchez J."/>
            <person name="Ferrer M."/>
        </authorList>
    </citation>
    <scope>NUCLEOTIDE SEQUENCE</scope>
</reference>
<dbReference type="InterPro" id="IPR036291">
    <property type="entry name" value="NAD(P)-bd_dom_sf"/>
</dbReference>
<comment type="caution">
    <text evidence="3">The sequence shown here is derived from an EMBL/GenBank/DDBJ whole genome shotgun (WGS) entry which is preliminary data.</text>
</comment>
<evidence type="ECO:0000259" key="1">
    <source>
        <dbReference type="Pfam" id="PF10727"/>
    </source>
</evidence>
<feature type="non-terminal residue" evidence="3">
    <location>
        <position position="160"/>
    </location>
</feature>
<dbReference type="Pfam" id="PF10727">
    <property type="entry name" value="Rossmann-like"/>
    <property type="match status" value="1"/>
</dbReference>
<evidence type="ECO:0000259" key="2">
    <source>
        <dbReference type="Pfam" id="PF10728"/>
    </source>
</evidence>
<feature type="domain" description="DUF2520" evidence="2">
    <location>
        <begin position="116"/>
        <end position="160"/>
    </location>
</feature>
<sequence length="160" mass="16130">GVWAYAIRAAGGSAASRGRYRDLLGEEPLSDLAEAASCTADMCFLTVPDRHVAAVAAELAGLGAFSKAQLVAHLSGALPAQALAPAGTLGADLLGLHPLVAIADPSVGRDAFRGTVCTLEGSARALVRGEALVQELGGVPWRVGALQKARIHAAAVLASN</sequence>
<dbReference type="InterPro" id="IPR018931">
    <property type="entry name" value="DUF2520"/>
</dbReference>
<accession>T0YL04</accession>
<dbReference type="PANTHER" id="PTHR40459:SF1">
    <property type="entry name" value="CONSERVED HYPOTHETICAL ALANINE AND LEUCINE RICH PROTEIN"/>
    <property type="match status" value="1"/>
</dbReference>
<evidence type="ECO:0000313" key="3">
    <source>
        <dbReference type="EMBL" id="EQD32582.1"/>
    </source>
</evidence>
<protein>
    <submittedName>
        <fullName evidence="3">Oxidoreductase domain-containing protein</fullName>
    </submittedName>
</protein>
<reference evidence="3" key="1">
    <citation type="submission" date="2013-08" db="EMBL/GenBank/DDBJ databases">
        <authorList>
            <person name="Mendez C."/>
            <person name="Richter M."/>
            <person name="Ferrer M."/>
            <person name="Sanchez J."/>
        </authorList>
    </citation>
    <scope>NUCLEOTIDE SEQUENCE</scope>
</reference>